<evidence type="ECO:0008006" key="2">
    <source>
        <dbReference type="Google" id="ProtNLM"/>
    </source>
</evidence>
<accession>A0A1S0TRF2</accession>
<sequence>MVKDMIQVLHPTDFMNPLAKPLQEKESDEDYGIKMMASTISIGRSLTKRGPKINEVVVVMEEEQPRGSWKFRNHWRADMR</sequence>
<dbReference type="InParanoid" id="A0A1S0TRF2"/>
<dbReference type="EMBL" id="JH712754">
    <property type="protein sequence ID" value="EFO18818.1"/>
    <property type="molecule type" value="Genomic_DNA"/>
</dbReference>
<name>A0A1S0TRF2_LOALO</name>
<dbReference type="CTD" id="9947117"/>
<protein>
    <recommendedName>
        <fullName evidence="2">DUF5641 domain-containing protein</fullName>
    </recommendedName>
</protein>
<dbReference type="KEGG" id="loa:LOAG_09675"/>
<organism evidence="1">
    <name type="scientific">Loa loa</name>
    <name type="common">Eye worm</name>
    <name type="synonym">Filaria loa</name>
    <dbReference type="NCBI Taxonomy" id="7209"/>
    <lineage>
        <taxon>Eukaryota</taxon>
        <taxon>Metazoa</taxon>
        <taxon>Ecdysozoa</taxon>
        <taxon>Nematoda</taxon>
        <taxon>Chromadorea</taxon>
        <taxon>Rhabditida</taxon>
        <taxon>Spirurina</taxon>
        <taxon>Spiruromorpha</taxon>
        <taxon>Filarioidea</taxon>
        <taxon>Onchocercidae</taxon>
        <taxon>Loa</taxon>
    </lineage>
</organism>
<gene>
    <name evidence="1" type="ORF">LOAG_09675</name>
</gene>
<dbReference type="RefSeq" id="XP_003145251.1">
    <property type="nucleotide sequence ID" value="XM_003145203.1"/>
</dbReference>
<dbReference type="AlphaFoldDB" id="A0A1S0TRF2"/>
<evidence type="ECO:0000313" key="1">
    <source>
        <dbReference type="EMBL" id="EFO18818.1"/>
    </source>
</evidence>
<proteinExistence type="predicted"/>
<dbReference type="GeneID" id="9947117"/>
<reference evidence="1" key="1">
    <citation type="submission" date="2012-04" db="EMBL/GenBank/DDBJ databases">
        <title>The Genome Sequence of Loa loa.</title>
        <authorList>
            <consortium name="The Broad Institute Genome Sequencing Platform"/>
            <consortium name="Broad Institute Genome Sequencing Center for Infectious Disease"/>
            <person name="Nutman T.B."/>
            <person name="Fink D.L."/>
            <person name="Russ C."/>
            <person name="Young S."/>
            <person name="Zeng Q."/>
            <person name="Gargeya S."/>
            <person name="Alvarado L."/>
            <person name="Berlin A."/>
            <person name="Chapman S.B."/>
            <person name="Chen Z."/>
            <person name="Freedman E."/>
            <person name="Gellesch M."/>
            <person name="Goldberg J."/>
            <person name="Griggs A."/>
            <person name="Gujja S."/>
            <person name="Heilman E.R."/>
            <person name="Heiman D."/>
            <person name="Howarth C."/>
            <person name="Mehta T."/>
            <person name="Neiman D."/>
            <person name="Pearson M."/>
            <person name="Roberts A."/>
            <person name="Saif S."/>
            <person name="Shea T."/>
            <person name="Shenoy N."/>
            <person name="Sisk P."/>
            <person name="Stolte C."/>
            <person name="Sykes S."/>
            <person name="White J."/>
            <person name="Yandava C."/>
            <person name="Haas B."/>
            <person name="Henn M.R."/>
            <person name="Nusbaum C."/>
            <person name="Birren B."/>
        </authorList>
    </citation>
    <scope>NUCLEOTIDE SEQUENCE [LARGE SCALE GENOMIC DNA]</scope>
</reference>